<evidence type="ECO:0000313" key="2">
    <source>
        <dbReference type="EMBL" id="KIO28474.1"/>
    </source>
</evidence>
<reference evidence="2 3" key="1">
    <citation type="submission" date="2014-04" db="EMBL/GenBank/DDBJ databases">
        <authorList>
            <consortium name="DOE Joint Genome Institute"/>
            <person name="Kuo A."/>
            <person name="Girlanda M."/>
            <person name="Perotto S."/>
            <person name="Kohler A."/>
            <person name="Nagy L.G."/>
            <person name="Floudas D."/>
            <person name="Copeland A."/>
            <person name="Barry K.W."/>
            <person name="Cichocki N."/>
            <person name="Veneault-Fourrey C."/>
            <person name="LaButti K."/>
            <person name="Lindquist E.A."/>
            <person name="Lipzen A."/>
            <person name="Lundell T."/>
            <person name="Morin E."/>
            <person name="Murat C."/>
            <person name="Sun H."/>
            <person name="Tunlid A."/>
            <person name="Henrissat B."/>
            <person name="Grigoriev I.V."/>
            <person name="Hibbett D.S."/>
            <person name="Martin F."/>
            <person name="Nordberg H.P."/>
            <person name="Cantor M.N."/>
            <person name="Hua S.X."/>
        </authorList>
    </citation>
    <scope>NUCLEOTIDE SEQUENCE [LARGE SCALE GENOMIC DNA]</scope>
    <source>
        <strain evidence="2 3">MUT 4182</strain>
    </source>
</reference>
<dbReference type="AlphaFoldDB" id="A0A0C3QN82"/>
<evidence type="ECO:0000259" key="1">
    <source>
        <dbReference type="Pfam" id="PF00211"/>
    </source>
</evidence>
<evidence type="ECO:0000313" key="3">
    <source>
        <dbReference type="Proteomes" id="UP000054248"/>
    </source>
</evidence>
<accession>A0A0C3QN82</accession>
<dbReference type="Gene3D" id="3.30.70.1230">
    <property type="entry name" value="Nucleotide cyclase"/>
    <property type="match status" value="1"/>
</dbReference>
<reference evidence="3" key="2">
    <citation type="submission" date="2015-01" db="EMBL/GenBank/DDBJ databases">
        <title>Evolutionary Origins and Diversification of the Mycorrhizal Mutualists.</title>
        <authorList>
            <consortium name="DOE Joint Genome Institute"/>
            <consortium name="Mycorrhizal Genomics Consortium"/>
            <person name="Kohler A."/>
            <person name="Kuo A."/>
            <person name="Nagy L.G."/>
            <person name="Floudas D."/>
            <person name="Copeland A."/>
            <person name="Barry K.W."/>
            <person name="Cichocki N."/>
            <person name="Veneault-Fourrey C."/>
            <person name="LaButti K."/>
            <person name="Lindquist E.A."/>
            <person name="Lipzen A."/>
            <person name="Lundell T."/>
            <person name="Morin E."/>
            <person name="Murat C."/>
            <person name="Riley R."/>
            <person name="Ohm R."/>
            <person name="Sun H."/>
            <person name="Tunlid A."/>
            <person name="Henrissat B."/>
            <person name="Grigoriev I.V."/>
            <person name="Hibbett D.S."/>
            <person name="Martin F."/>
        </authorList>
    </citation>
    <scope>NUCLEOTIDE SEQUENCE [LARGE SCALE GENOMIC DNA]</scope>
    <source>
        <strain evidence="3">MUT 4182</strain>
    </source>
</reference>
<dbReference type="HOGENOM" id="CLU_2005585_0_0_1"/>
<dbReference type="Pfam" id="PF00211">
    <property type="entry name" value="Guanylate_cyc"/>
    <property type="match status" value="1"/>
</dbReference>
<dbReference type="STRING" id="1051891.A0A0C3QN82"/>
<keyword evidence="3" id="KW-1185">Reference proteome</keyword>
<name>A0A0C3QN82_9AGAM</name>
<protein>
    <recommendedName>
        <fullName evidence="1">Guanylate cyclase domain-containing protein</fullName>
    </recommendedName>
</protein>
<dbReference type="PANTHER" id="PTHR43081:SF1">
    <property type="entry name" value="ADENYLATE CYCLASE, TERMINAL-DIFFERENTIATION SPECIFIC"/>
    <property type="match status" value="1"/>
</dbReference>
<sequence>MIMVIAVKDLFQPKTQKNLLGHKDEVILERTGPRRIENTRLKDEIPPPIGFVALVFTDIHNSTSLWENNSGMARAMKLYNSLLRRQLRKVRGYEVKTEGNAFVSSFPSVGDALLWCLNVQVQLL</sequence>
<dbReference type="GO" id="GO:0009190">
    <property type="term" value="P:cyclic nucleotide biosynthetic process"/>
    <property type="evidence" value="ECO:0007669"/>
    <property type="project" value="InterPro"/>
</dbReference>
<feature type="domain" description="Guanylate cyclase" evidence="1">
    <location>
        <begin position="50"/>
        <end position="123"/>
    </location>
</feature>
<dbReference type="Proteomes" id="UP000054248">
    <property type="component" value="Unassembled WGS sequence"/>
</dbReference>
<dbReference type="EMBL" id="KN822994">
    <property type="protein sequence ID" value="KIO28474.1"/>
    <property type="molecule type" value="Genomic_DNA"/>
</dbReference>
<organism evidence="2 3">
    <name type="scientific">Tulasnella calospora MUT 4182</name>
    <dbReference type="NCBI Taxonomy" id="1051891"/>
    <lineage>
        <taxon>Eukaryota</taxon>
        <taxon>Fungi</taxon>
        <taxon>Dikarya</taxon>
        <taxon>Basidiomycota</taxon>
        <taxon>Agaricomycotina</taxon>
        <taxon>Agaricomycetes</taxon>
        <taxon>Cantharellales</taxon>
        <taxon>Tulasnellaceae</taxon>
        <taxon>Tulasnella</taxon>
    </lineage>
</organism>
<dbReference type="PANTHER" id="PTHR43081">
    <property type="entry name" value="ADENYLATE CYCLASE, TERMINAL-DIFFERENTIATION SPECIFIC-RELATED"/>
    <property type="match status" value="1"/>
</dbReference>
<gene>
    <name evidence="2" type="ORF">M407DRAFT_230421</name>
</gene>
<dbReference type="OrthoDB" id="2021138at2759"/>
<dbReference type="InterPro" id="IPR050697">
    <property type="entry name" value="Adenylyl/Guanylyl_Cyclase_3/4"/>
</dbReference>
<dbReference type="SUPFAM" id="SSF55073">
    <property type="entry name" value="Nucleotide cyclase"/>
    <property type="match status" value="1"/>
</dbReference>
<dbReference type="InterPro" id="IPR029787">
    <property type="entry name" value="Nucleotide_cyclase"/>
</dbReference>
<dbReference type="InterPro" id="IPR001054">
    <property type="entry name" value="A/G_cyclase"/>
</dbReference>
<dbReference type="GO" id="GO:0035556">
    <property type="term" value="P:intracellular signal transduction"/>
    <property type="evidence" value="ECO:0007669"/>
    <property type="project" value="InterPro"/>
</dbReference>
<proteinExistence type="predicted"/>